<name>A0A9N9EKP1_9GLOM</name>
<dbReference type="AlphaFoldDB" id="A0A9N9EKP1"/>
<evidence type="ECO:0000313" key="2">
    <source>
        <dbReference type="Proteomes" id="UP000789831"/>
    </source>
</evidence>
<comment type="caution">
    <text evidence="1">The sequence shown here is derived from an EMBL/GenBank/DDBJ whole genome shotgun (WGS) entry which is preliminary data.</text>
</comment>
<reference evidence="1" key="1">
    <citation type="submission" date="2021-06" db="EMBL/GenBank/DDBJ databases">
        <authorList>
            <person name="Kallberg Y."/>
            <person name="Tangrot J."/>
            <person name="Rosling A."/>
        </authorList>
    </citation>
    <scope>NUCLEOTIDE SEQUENCE</scope>
    <source>
        <strain evidence="1">MT106</strain>
    </source>
</reference>
<dbReference type="OrthoDB" id="2436309at2759"/>
<feature type="non-terminal residue" evidence="1">
    <location>
        <position position="1"/>
    </location>
</feature>
<evidence type="ECO:0000313" key="1">
    <source>
        <dbReference type="EMBL" id="CAG8682919.1"/>
    </source>
</evidence>
<accession>A0A9N9EKP1</accession>
<organism evidence="1 2">
    <name type="scientific">Ambispora gerdemannii</name>
    <dbReference type="NCBI Taxonomy" id="144530"/>
    <lineage>
        <taxon>Eukaryota</taxon>
        <taxon>Fungi</taxon>
        <taxon>Fungi incertae sedis</taxon>
        <taxon>Mucoromycota</taxon>
        <taxon>Glomeromycotina</taxon>
        <taxon>Glomeromycetes</taxon>
        <taxon>Archaeosporales</taxon>
        <taxon>Ambisporaceae</taxon>
        <taxon>Ambispora</taxon>
    </lineage>
</organism>
<dbReference type="Proteomes" id="UP000789831">
    <property type="component" value="Unassembled WGS sequence"/>
</dbReference>
<feature type="non-terminal residue" evidence="1">
    <location>
        <position position="337"/>
    </location>
</feature>
<dbReference type="EMBL" id="CAJVPL010011083">
    <property type="protein sequence ID" value="CAG8682919.1"/>
    <property type="molecule type" value="Genomic_DNA"/>
</dbReference>
<gene>
    <name evidence="1" type="ORF">AGERDE_LOCUS12750</name>
</gene>
<proteinExistence type="predicted"/>
<protein>
    <submittedName>
        <fullName evidence="1">11311_t:CDS:1</fullName>
    </submittedName>
</protein>
<sequence>SEDIHLKSFLNLLEKLINPNDRDLVDHTISQRQKGLSFLCHFLVEIGNKHISALKKDIAMFLDHSGTSDQAIDTLSNMQLSSISRENRHGKNIISSIHRDNVARELVKYQVNVLIANIDDYHNIHGLHIPTTMSTNTVAHMTTVLAILISTASAIPKSVGNANIHNLRLVDSNILITQIENQFMALLSQSFNNQFARKSAYAENDLLDNLTLNLHSTETYIKAMETFASFPEFHEYLQHNVIPLVADWPGQILPRKVITMQQQQARKNIQTEKHLVAFSDYPVENYYSLIRQQTRETDTSEQLSRMTCVINCLRYDNVFQSTFVLTTKYPYCKEDLI</sequence>
<keyword evidence="2" id="KW-1185">Reference proteome</keyword>